<keyword evidence="4 10" id="KW-0805">Transcription regulation</keyword>
<dbReference type="GO" id="GO:0016592">
    <property type="term" value="C:mediator complex"/>
    <property type="evidence" value="ECO:0007669"/>
    <property type="project" value="InterPro"/>
</dbReference>
<dbReference type="PROSITE" id="PS50102">
    <property type="entry name" value="RRM"/>
    <property type="match status" value="1"/>
</dbReference>
<dbReference type="PANTHER" id="PTHR28270:SF1">
    <property type="entry name" value="MEDIATOR OF RNA POLYMERASE II TRANSCRIPTION SUBUNIT 19"/>
    <property type="match status" value="1"/>
</dbReference>
<dbReference type="AlphaFoldDB" id="A0A8J5QEW0"/>
<sequence>MAPKQKSKKMDLGEFLADDSFGGSWADTEIDMGSVGVGLTTEAPIGNIAAGGSGWGEGDSSTSKWGGNDEGGFRSNRPERKEFPIPDVPPYKARIGNLPWEADEEKITRHFESRMQAQGIITDVGLPVDQETGKLRGFGFITFTERGLLEEALKLNYSEFLGRKIFVSVAAPPRNDAFDGDWRSGGRGPMKPRREEVDLDWGAARHSQAILPPRERGDRGGFERGERSERPPRREEPDLDWGSARHSHATLPPRERSDRGEFERGERSERPPRKQEPDLDWGAARSTRAALPPREDKPHHERPYRSKSNREEKELDWTRAPAQEHKPYRSKSNRAEPEFDWSRGQALPPRQSKAAASPVTPAKEKKEAPAGPQKSSYSVLAALEGDDDSEDEEEETVPSKEEDKEVEQLESATSKLSVGESNDDGWEVVHIYQPPKPTPIDNLLSIYGLEPIAKSLARTNPDGSKGVKLRKSYKNHIQDLPGKHQISSSKPIPPGLLDPNVGQNPDIIKQLDPELLNRALKFEKTPINGIPGFNTVDLAINDQQMLMRGDDMSENDEYGSKKNKRKKKVQNGVETKRQHI</sequence>
<feature type="region of interest" description="Disordered" evidence="11">
    <location>
        <begin position="550"/>
        <end position="580"/>
    </location>
</feature>
<feature type="region of interest" description="Disordered" evidence="11">
    <location>
        <begin position="49"/>
        <end position="88"/>
    </location>
</feature>
<feature type="region of interest" description="Disordered" evidence="11">
    <location>
        <begin position="176"/>
        <end position="423"/>
    </location>
</feature>
<feature type="compositionally biased region" description="Basic and acidic residues" evidence="11">
    <location>
        <begin position="293"/>
        <end position="341"/>
    </location>
</feature>
<evidence type="ECO:0000256" key="7">
    <source>
        <dbReference type="ARBA" id="ARBA00023242"/>
    </source>
</evidence>
<dbReference type="GO" id="GO:0003723">
    <property type="term" value="F:RNA binding"/>
    <property type="evidence" value="ECO:0007669"/>
    <property type="project" value="UniProtKB-UniRule"/>
</dbReference>
<gene>
    <name evidence="10" type="primary">MED19</name>
    <name evidence="13" type="ORF">J8A68_005681</name>
</gene>
<protein>
    <recommendedName>
        <fullName evidence="3 10">Mediator of RNA polymerase II transcription subunit 19</fullName>
    </recommendedName>
    <alternativeName>
        <fullName evidence="8 10">Mediator complex subunit 19</fullName>
    </alternativeName>
</protein>
<dbReference type="Pfam" id="PF00076">
    <property type="entry name" value="RRM_1"/>
    <property type="match status" value="1"/>
</dbReference>
<feature type="compositionally biased region" description="Basic and acidic residues" evidence="11">
    <location>
        <begin position="397"/>
        <end position="407"/>
    </location>
</feature>
<dbReference type="GO" id="GO:0006357">
    <property type="term" value="P:regulation of transcription by RNA polymerase II"/>
    <property type="evidence" value="ECO:0007669"/>
    <property type="project" value="InterPro"/>
</dbReference>
<evidence type="ECO:0000256" key="6">
    <source>
        <dbReference type="ARBA" id="ARBA00023163"/>
    </source>
</evidence>
<evidence type="ECO:0000256" key="3">
    <source>
        <dbReference type="ARBA" id="ARBA00019615"/>
    </source>
</evidence>
<evidence type="ECO:0000259" key="12">
    <source>
        <dbReference type="PROSITE" id="PS50102"/>
    </source>
</evidence>
<feature type="compositionally biased region" description="Polar residues" evidence="11">
    <location>
        <begin position="410"/>
        <end position="420"/>
    </location>
</feature>
<keyword evidence="9" id="KW-0694">RNA-binding</keyword>
<dbReference type="EMBL" id="JAGSYN010000273">
    <property type="protein sequence ID" value="KAG7660864.1"/>
    <property type="molecule type" value="Genomic_DNA"/>
</dbReference>
<feature type="domain" description="RRM" evidence="12">
    <location>
        <begin position="91"/>
        <end position="172"/>
    </location>
</feature>
<keyword evidence="6 10" id="KW-0804">Transcription</keyword>
<feature type="compositionally biased region" description="Acidic residues" evidence="11">
    <location>
        <begin position="384"/>
        <end position="396"/>
    </location>
</feature>
<dbReference type="InterPro" id="IPR000504">
    <property type="entry name" value="RRM_dom"/>
</dbReference>
<organism evidence="13 14">
    <name type="scientific">[Candida] subhashii</name>
    <dbReference type="NCBI Taxonomy" id="561895"/>
    <lineage>
        <taxon>Eukaryota</taxon>
        <taxon>Fungi</taxon>
        <taxon>Dikarya</taxon>
        <taxon>Ascomycota</taxon>
        <taxon>Saccharomycotina</taxon>
        <taxon>Pichiomycetes</taxon>
        <taxon>Debaryomycetaceae</taxon>
        <taxon>Spathaspora</taxon>
    </lineage>
</organism>
<dbReference type="GO" id="GO:0003712">
    <property type="term" value="F:transcription coregulator activity"/>
    <property type="evidence" value="ECO:0007669"/>
    <property type="project" value="InterPro"/>
</dbReference>
<evidence type="ECO:0000256" key="2">
    <source>
        <dbReference type="ARBA" id="ARBA00009259"/>
    </source>
</evidence>
<evidence type="ECO:0000313" key="14">
    <source>
        <dbReference type="Proteomes" id="UP000694255"/>
    </source>
</evidence>
<evidence type="ECO:0000256" key="1">
    <source>
        <dbReference type="ARBA" id="ARBA00004123"/>
    </source>
</evidence>
<reference evidence="13 14" key="1">
    <citation type="journal article" date="2021" name="DNA Res.">
        <title>Genome analysis of Candida subhashii reveals its hybrid nature and dual mitochondrial genome conformations.</title>
        <authorList>
            <person name="Mixao V."/>
            <person name="Hegedusova E."/>
            <person name="Saus E."/>
            <person name="Pryszcz L.P."/>
            <person name="Cillingova A."/>
            <person name="Nosek J."/>
            <person name="Gabaldon T."/>
        </authorList>
    </citation>
    <scope>NUCLEOTIDE SEQUENCE [LARGE SCALE GENOMIC DNA]</scope>
    <source>
        <strain evidence="13 14">CBS 10753</strain>
    </source>
</reference>
<comment type="similarity">
    <text evidence="2 10">Belongs to the Mediator complex subunit 19 family.</text>
</comment>
<comment type="subunit">
    <text evidence="10">Component of the Mediator complex.</text>
</comment>
<comment type="caution">
    <text evidence="13">The sequence shown here is derived from an EMBL/GenBank/DDBJ whole genome shotgun (WGS) entry which is preliminary data.</text>
</comment>
<dbReference type="OrthoDB" id="2160599at2759"/>
<proteinExistence type="inferred from homology"/>
<dbReference type="SMART" id="SM00360">
    <property type="entry name" value="RRM"/>
    <property type="match status" value="1"/>
</dbReference>
<feature type="compositionally biased region" description="Basic and acidic residues" evidence="11">
    <location>
        <begin position="253"/>
        <end position="277"/>
    </location>
</feature>
<dbReference type="InterPro" id="IPR013942">
    <property type="entry name" value="Mediator_Med19_fun"/>
</dbReference>
<feature type="compositionally biased region" description="Basic and acidic residues" evidence="11">
    <location>
        <begin position="213"/>
        <end position="236"/>
    </location>
</feature>
<dbReference type="PANTHER" id="PTHR28270">
    <property type="entry name" value="MEDIATOR OF RNA POLYMERASE II TRANSCRIPTION SUBUNIT 19"/>
    <property type="match status" value="1"/>
</dbReference>
<keyword evidence="5 10" id="KW-0010">Activator</keyword>
<comment type="function">
    <text evidence="10">Component of the Mediator complex, a coactivator involved in the regulated transcription of nearly all RNA polymerase II-dependent genes. Mediator functions as a bridge to convey information from gene-specific regulatory proteins to the basal RNA polymerase II transcription machinery. Mediator is recruited to promoters by direct interactions with regulatory proteins and serves as a scaffold for the assembly of a functional preinitiation complex with RNA polymerase II and the general transcription factors.</text>
</comment>
<dbReference type="Pfam" id="PF08633">
    <property type="entry name" value="Rox3"/>
    <property type="match status" value="1"/>
</dbReference>
<name>A0A8J5QEW0_9ASCO</name>
<keyword evidence="7 10" id="KW-0539">Nucleus</keyword>
<dbReference type="Proteomes" id="UP000694255">
    <property type="component" value="Unassembled WGS sequence"/>
</dbReference>
<evidence type="ECO:0000256" key="5">
    <source>
        <dbReference type="ARBA" id="ARBA00023159"/>
    </source>
</evidence>
<evidence type="ECO:0000256" key="11">
    <source>
        <dbReference type="SAM" id="MobiDB-lite"/>
    </source>
</evidence>
<feature type="region of interest" description="Disordered" evidence="11">
    <location>
        <begin position="481"/>
        <end position="503"/>
    </location>
</feature>
<evidence type="ECO:0000256" key="8">
    <source>
        <dbReference type="ARBA" id="ARBA00032018"/>
    </source>
</evidence>
<evidence type="ECO:0000256" key="9">
    <source>
        <dbReference type="PROSITE-ProRule" id="PRU00176"/>
    </source>
</evidence>
<evidence type="ECO:0000256" key="10">
    <source>
        <dbReference type="RuleBase" id="RU364151"/>
    </source>
</evidence>
<comment type="subcellular location">
    <subcellularLocation>
        <location evidence="1 10">Nucleus</location>
    </subcellularLocation>
</comment>
<dbReference type="GO" id="GO:0070847">
    <property type="term" value="C:core mediator complex"/>
    <property type="evidence" value="ECO:0007669"/>
    <property type="project" value="TreeGrafter"/>
</dbReference>
<evidence type="ECO:0000256" key="4">
    <source>
        <dbReference type="ARBA" id="ARBA00023015"/>
    </source>
</evidence>
<accession>A0A8J5QEW0</accession>
<evidence type="ECO:0000313" key="13">
    <source>
        <dbReference type="EMBL" id="KAG7660864.1"/>
    </source>
</evidence>
<keyword evidence="14" id="KW-1185">Reference proteome</keyword>